<evidence type="ECO:0000313" key="2">
    <source>
        <dbReference type="Proteomes" id="UP000492821"/>
    </source>
</evidence>
<evidence type="ECO:0000256" key="1">
    <source>
        <dbReference type="SAM" id="Phobius"/>
    </source>
</evidence>
<dbReference type="AlphaFoldDB" id="A0A7E4V6U7"/>
<keyword evidence="1" id="KW-0812">Transmembrane</keyword>
<organism evidence="2 3">
    <name type="scientific">Panagrellus redivivus</name>
    <name type="common">Microworm</name>
    <dbReference type="NCBI Taxonomy" id="6233"/>
    <lineage>
        <taxon>Eukaryota</taxon>
        <taxon>Metazoa</taxon>
        <taxon>Ecdysozoa</taxon>
        <taxon>Nematoda</taxon>
        <taxon>Chromadorea</taxon>
        <taxon>Rhabditida</taxon>
        <taxon>Tylenchina</taxon>
        <taxon>Panagrolaimomorpha</taxon>
        <taxon>Panagrolaimoidea</taxon>
        <taxon>Panagrolaimidae</taxon>
        <taxon>Panagrellus</taxon>
    </lineage>
</organism>
<keyword evidence="1" id="KW-0472">Membrane</keyword>
<keyword evidence="1" id="KW-1133">Transmembrane helix</keyword>
<dbReference type="WBParaSite" id="Pan_g16971.t1">
    <property type="protein sequence ID" value="Pan_g16971.t1"/>
    <property type="gene ID" value="Pan_g16971"/>
</dbReference>
<dbReference type="Proteomes" id="UP000492821">
    <property type="component" value="Unassembled WGS sequence"/>
</dbReference>
<sequence length="182" mass="20551">MRPCDNFTQAELRMVRQRNHCCCGVIEARDGALIISILWTLSILGLAVVSQSLYAFLLLAIPCSAFIGYFYEIHQLYLPVIMLQMLTTAVNVTVLFLVVVAEISVSLQDDILRLLRLHQVVAVPAIAGLTVLTLFHVWLTMTLAAAYRSVRDTRLLVLERYAQAPAMDDCDDFYFRPIIMQV</sequence>
<proteinExistence type="predicted"/>
<protein>
    <submittedName>
        <fullName evidence="3">Transmembrane protein</fullName>
    </submittedName>
</protein>
<keyword evidence="2" id="KW-1185">Reference proteome</keyword>
<name>A0A7E4V6U7_PANRE</name>
<feature type="transmembrane region" description="Helical" evidence="1">
    <location>
        <begin position="121"/>
        <end position="147"/>
    </location>
</feature>
<evidence type="ECO:0000313" key="3">
    <source>
        <dbReference type="WBParaSite" id="Pan_g16971.t1"/>
    </source>
</evidence>
<feature type="transmembrane region" description="Helical" evidence="1">
    <location>
        <begin position="21"/>
        <end position="47"/>
    </location>
</feature>
<reference evidence="2" key="1">
    <citation type="journal article" date="2013" name="Genetics">
        <title>The draft genome and transcriptome of Panagrellus redivivus are shaped by the harsh demands of a free-living lifestyle.</title>
        <authorList>
            <person name="Srinivasan J."/>
            <person name="Dillman A.R."/>
            <person name="Macchietto M.G."/>
            <person name="Heikkinen L."/>
            <person name="Lakso M."/>
            <person name="Fracchia K.M."/>
            <person name="Antoshechkin I."/>
            <person name="Mortazavi A."/>
            <person name="Wong G."/>
            <person name="Sternberg P.W."/>
        </authorList>
    </citation>
    <scope>NUCLEOTIDE SEQUENCE [LARGE SCALE GENOMIC DNA]</scope>
    <source>
        <strain evidence="2">MT8872</strain>
    </source>
</reference>
<feature type="transmembrane region" description="Helical" evidence="1">
    <location>
        <begin position="53"/>
        <end position="71"/>
    </location>
</feature>
<accession>A0A7E4V6U7</accession>
<reference evidence="3" key="2">
    <citation type="submission" date="2020-10" db="UniProtKB">
        <authorList>
            <consortium name="WormBaseParasite"/>
        </authorList>
    </citation>
    <scope>IDENTIFICATION</scope>
</reference>
<feature type="transmembrane region" description="Helical" evidence="1">
    <location>
        <begin position="78"/>
        <end position="101"/>
    </location>
</feature>